<feature type="compositionally biased region" description="Pro residues" evidence="1">
    <location>
        <begin position="358"/>
        <end position="368"/>
    </location>
</feature>
<accession>A0A835VCN4</accession>
<feature type="chain" id="PRO_5032640466" evidence="3">
    <location>
        <begin position="28"/>
        <end position="387"/>
    </location>
</feature>
<name>A0A835VCN4_VANPL</name>
<feature type="transmembrane region" description="Helical" evidence="2">
    <location>
        <begin position="248"/>
        <end position="270"/>
    </location>
</feature>
<gene>
    <name evidence="4" type="ORF">HPP92_005901</name>
</gene>
<feature type="signal peptide" evidence="3">
    <location>
        <begin position="1"/>
        <end position="27"/>
    </location>
</feature>
<keyword evidence="5" id="KW-1185">Reference proteome</keyword>
<feature type="compositionally biased region" description="Low complexity" evidence="1">
    <location>
        <begin position="372"/>
        <end position="387"/>
    </location>
</feature>
<evidence type="ECO:0000313" key="5">
    <source>
        <dbReference type="Proteomes" id="UP000636800"/>
    </source>
</evidence>
<keyword evidence="2" id="KW-0812">Transmembrane</keyword>
<feature type="compositionally biased region" description="Pro residues" evidence="1">
    <location>
        <begin position="193"/>
        <end position="205"/>
    </location>
</feature>
<sequence>MMGVRTIILLAVCTALFLVAMPKGSGGRRGWEQLFSVSKDSKALDLSVTEEEMVEQIWSYCRFNLLEISPAMRSSDLTAELQEEKLQRVLDHLTPAMKSSLIECLIKHSQLLPVYEDKSLQVRSYNHLKRILDQVLLSRRQLASKPLQKSYPTANPSHPALKPHRQIIQTAPSNLVPVPAPIPNLNIGFDAPSPSPRTSEPPMPEDYPEDFSPSVPPDGYLEPEVAHTMPHYPVTLPEQSNTRVQKTIIIAVVVTATSTFTLAAFCFCCYNRYVGRKYENVDSQKDERPLLSLSLSDFSGSSQKSFSGGNLLQKDKFVTSSLNANLNNSDHPAALANSAEGQCSSSTDPTGAAANVSAPPPPPPPPPSLKATSWQSFNTSSLSTSSS</sequence>
<comment type="caution">
    <text evidence="4">The sequence shown here is derived from an EMBL/GenBank/DDBJ whole genome shotgun (WGS) entry which is preliminary data.</text>
</comment>
<keyword evidence="2" id="KW-1133">Transmembrane helix</keyword>
<evidence type="ECO:0000256" key="3">
    <source>
        <dbReference type="SAM" id="SignalP"/>
    </source>
</evidence>
<feature type="region of interest" description="Disordered" evidence="1">
    <location>
        <begin position="187"/>
        <end position="212"/>
    </location>
</feature>
<evidence type="ECO:0000256" key="1">
    <source>
        <dbReference type="SAM" id="MobiDB-lite"/>
    </source>
</evidence>
<evidence type="ECO:0000313" key="4">
    <source>
        <dbReference type="EMBL" id="KAG0492503.1"/>
    </source>
</evidence>
<evidence type="ECO:0000256" key="2">
    <source>
        <dbReference type="SAM" id="Phobius"/>
    </source>
</evidence>
<dbReference type="Proteomes" id="UP000636800">
    <property type="component" value="Chromosome 2"/>
</dbReference>
<keyword evidence="2" id="KW-0472">Membrane</keyword>
<feature type="compositionally biased region" description="Polar residues" evidence="1">
    <location>
        <begin position="339"/>
        <end position="349"/>
    </location>
</feature>
<organism evidence="4 5">
    <name type="scientific">Vanilla planifolia</name>
    <name type="common">Vanilla</name>
    <dbReference type="NCBI Taxonomy" id="51239"/>
    <lineage>
        <taxon>Eukaryota</taxon>
        <taxon>Viridiplantae</taxon>
        <taxon>Streptophyta</taxon>
        <taxon>Embryophyta</taxon>
        <taxon>Tracheophyta</taxon>
        <taxon>Spermatophyta</taxon>
        <taxon>Magnoliopsida</taxon>
        <taxon>Liliopsida</taxon>
        <taxon>Asparagales</taxon>
        <taxon>Orchidaceae</taxon>
        <taxon>Vanilloideae</taxon>
        <taxon>Vanilleae</taxon>
        <taxon>Vanilla</taxon>
    </lineage>
</organism>
<dbReference type="EMBL" id="JADCNL010000002">
    <property type="protein sequence ID" value="KAG0492503.1"/>
    <property type="molecule type" value="Genomic_DNA"/>
</dbReference>
<reference evidence="4 5" key="1">
    <citation type="journal article" date="2020" name="Nat. Food">
        <title>A phased Vanilla planifolia genome enables genetic improvement of flavour and production.</title>
        <authorList>
            <person name="Hasing T."/>
            <person name="Tang H."/>
            <person name="Brym M."/>
            <person name="Khazi F."/>
            <person name="Huang T."/>
            <person name="Chambers A.H."/>
        </authorList>
    </citation>
    <scope>NUCLEOTIDE SEQUENCE [LARGE SCALE GENOMIC DNA]</scope>
    <source>
        <tissue evidence="4">Leaf</tissue>
    </source>
</reference>
<feature type="region of interest" description="Disordered" evidence="1">
    <location>
        <begin position="331"/>
        <end position="387"/>
    </location>
</feature>
<keyword evidence="3" id="KW-0732">Signal</keyword>
<dbReference type="AlphaFoldDB" id="A0A835VCN4"/>
<proteinExistence type="predicted"/>
<protein>
    <submittedName>
        <fullName evidence="4">Uncharacterized protein</fullName>
    </submittedName>
</protein>
<dbReference type="OrthoDB" id="4062651at2759"/>